<organism evidence="2 3">
    <name type="scientific">Gossypium davidsonii</name>
    <name type="common">Davidson's cotton</name>
    <name type="synonym">Gossypium klotzschianum subsp. davidsonii</name>
    <dbReference type="NCBI Taxonomy" id="34287"/>
    <lineage>
        <taxon>Eukaryota</taxon>
        <taxon>Viridiplantae</taxon>
        <taxon>Streptophyta</taxon>
        <taxon>Embryophyta</taxon>
        <taxon>Tracheophyta</taxon>
        <taxon>Spermatophyta</taxon>
        <taxon>Magnoliopsida</taxon>
        <taxon>eudicotyledons</taxon>
        <taxon>Gunneridae</taxon>
        <taxon>Pentapetalae</taxon>
        <taxon>rosids</taxon>
        <taxon>malvids</taxon>
        <taxon>Malvales</taxon>
        <taxon>Malvaceae</taxon>
        <taxon>Malvoideae</taxon>
        <taxon>Gossypium</taxon>
    </lineage>
</organism>
<dbReference type="PANTHER" id="PTHR10094">
    <property type="entry name" value="STEROL CARRIER PROTEIN 2 SCP-2 FAMILY PROTEIN"/>
    <property type="match status" value="1"/>
</dbReference>
<dbReference type="InterPro" id="IPR003033">
    <property type="entry name" value="SCP2_sterol-bd_dom"/>
</dbReference>
<evidence type="ECO:0000313" key="2">
    <source>
        <dbReference type="EMBL" id="MBA0625652.1"/>
    </source>
</evidence>
<dbReference type="Proteomes" id="UP000593561">
    <property type="component" value="Unassembled WGS sequence"/>
</dbReference>
<dbReference type="Gene3D" id="3.30.1050.10">
    <property type="entry name" value="SCP2 sterol-binding domain"/>
    <property type="match status" value="1"/>
</dbReference>
<dbReference type="GO" id="GO:0005829">
    <property type="term" value="C:cytosol"/>
    <property type="evidence" value="ECO:0007669"/>
    <property type="project" value="TreeGrafter"/>
</dbReference>
<dbReference type="InterPro" id="IPR036527">
    <property type="entry name" value="SCP2_sterol-bd_dom_sf"/>
</dbReference>
<dbReference type="EMBL" id="JABFAC010000010">
    <property type="protein sequence ID" value="MBA0625652.1"/>
    <property type="molecule type" value="Genomic_DNA"/>
</dbReference>
<sequence length="130" mass="14455">MAELKSDNLLEMMKFHLGTDAGKELTKKIGLVYQLNIAPKKLGVDEVTYVVDLKKGDVIKGEYEGGKPDVIFSFKDDDFLKIATGKMNPQIKGLLNPRDIDVNRGLMKIKGSLSLAQKFTPDIFPKPAKM</sequence>
<proteinExistence type="predicted"/>
<gene>
    <name evidence="2" type="ORF">Godav_003432</name>
</gene>
<dbReference type="AlphaFoldDB" id="A0A7J8SJG6"/>
<dbReference type="FunFam" id="3.30.1050.10:FF:000006">
    <property type="entry name" value="Non-specific lipid-transfer protein-like 1"/>
    <property type="match status" value="1"/>
</dbReference>
<evidence type="ECO:0000259" key="1">
    <source>
        <dbReference type="Pfam" id="PF02036"/>
    </source>
</evidence>
<dbReference type="PANTHER" id="PTHR10094:SF25">
    <property type="entry name" value="SCP2 STEROL-BINDING DOMAIN-CONTAINING PROTEIN 1"/>
    <property type="match status" value="1"/>
</dbReference>
<feature type="domain" description="SCP2" evidence="1">
    <location>
        <begin position="20"/>
        <end position="120"/>
    </location>
</feature>
<keyword evidence="3" id="KW-1185">Reference proteome</keyword>
<accession>A0A7J8SJG6</accession>
<comment type="caution">
    <text evidence="2">The sequence shown here is derived from an EMBL/GenBank/DDBJ whole genome shotgun (WGS) entry which is preliminary data.</text>
</comment>
<dbReference type="SUPFAM" id="SSF55718">
    <property type="entry name" value="SCP-like"/>
    <property type="match status" value="1"/>
</dbReference>
<protein>
    <recommendedName>
        <fullName evidence="1">SCP2 domain-containing protein</fullName>
    </recommendedName>
</protein>
<evidence type="ECO:0000313" key="3">
    <source>
        <dbReference type="Proteomes" id="UP000593561"/>
    </source>
</evidence>
<dbReference type="Pfam" id="PF02036">
    <property type="entry name" value="SCP2"/>
    <property type="match status" value="1"/>
</dbReference>
<reference evidence="2 3" key="1">
    <citation type="journal article" date="2019" name="Genome Biol. Evol.">
        <title>Insights into the evolution of the New World diploid cottons (Gossypium, subgenus Houzingenia) based on genome sequencing.</title>
        <authorList>
            <person name="Grover C.E."/>
            <person name="Arick M.A. 2nd"/>
            <person name="Thrash A."/>
            <person name="Conover J.L."/>
            <person name="Sanders W.S."/>
            <person name="Peterson D.G."/>
            <person name="Frelichowski J.E."/>
            <person name="Scheffler J.A."/>
            <person name="Scheffler B.E."/>
            <person name="Wendel J.F."/>
        </authorList>
    </citation>
    <scope>NUCLEOTIDE SEQUENCE [LARGE SCALE GENOMIC DNA]</scope>
    <source>
        <strain evidence="2">27</strain>
        <tissue evidence="2">Leaf</tissue>
    </source>
</reference>
<name>A0A7J8SJG6_GOSDV</name>